<dbReference type="EMBL" id="BK016230">
    <property type="protein sequence ID" value="DAG03411.1"/>
    <property type="molecule type" value="Genomic_DNA"/>
</dbReference>
<dbReference type="GO" id="GO:0008270">
    <property type="term" value="F:zinc ion binding"/>
    <property type="evidence" value="ECO:0007669"/>
    <property type="project" value="InterPro"/>
</dbReference>
<dbReference type="InterPro" id="IPR036977">
    <property type="entry name" value="DNA_primase_Znf_CHC2"/>
</dbReference>
<dbReference type="GO" id="GO:0006260">
    <property type="term" value="P:DNA replication"/>
    <property type="evidence" value="ECO:0007669"/>
    <property type="project" value="InterPro"/>
</dbReference>
<protein>
    <submittedName>
        <fullName evidence="1">DNA primase</fullName>
    </submittedName>
</protein>
<reference evidence="1" key="1">
    <citation type="journal article" date="2021" name="Proc. Natl. Acad. Sci. U.S.A.">
        <title>A Catalog of Tens of Thousands of Viruses from Human Metagenomes Reveals Hidden Associations with Chronic Diseases.</title>
        <authorList>
            <person name="Tisza M.J."/>
            <person name="Buck C.B."/>
        </authorList>
    </citation>
    <scope>NUCLEOTIDE SEQUENCE</scope>
    <source>
        <strain evidence="1">CtUml7</strain>
    </source>
</reference>
<sequence>MEICNMGMYSKKTIKQLYGWFIHKLGAKPKARGWLNTTCPFCGAKGKFGVKPFTNNTHCFRCGYSEPPIKVIQDLLNLDTEKEAWKQVFSDDWGTIDVKLPESELIINNKVKGLGLPDGFHNIIFGTNLVARKCREYLKRRGFSVAKLSQKGFGYCDSGPYKGYVVIPYIMHDQLVYFNARKVLLGGLTKYKNPVANDVGLGKAYVIYNIEALYIYKRIQICEGAFNAETIGDTAIATAGKLLTEWQINTILSSPVEAIDLLLDPDALIESINLALKLVNFKRVRVVYWEDKKKDGSYLDVNDLGKKETIRRIRKHKFLTYGELINYKMDVNHGRKYSILKK</sequence>
<name>A0A8S5V9U5_9CAUD</name>
<dbReference type="GO" id="GO:0003677">
    <property type="term" value="F:DNA binding"/>
    <property type="evidence" value="ECO:0007669"/>
    <property type="project" value="InterPro"/>
</dbReference>
<dbReference type="SUPFAM" id="SSF57783">
    <property type="entry name" value="Zinc beta-ribbon"/>
    <property type="match status" value="1"/>
</dbReference>
<evidence type="ECO:0000313" key="1">
    <source>
        <dbReference type="EMBL" id="DAG03411.1"/>
    </source>
</evidence>
<proteinExistence type="predicted"/>
<organism evidence="1">
    <name type="scientific">Ackermannviridae sp. ctUml7</name>
    <dbReference type="NCBI Taxonomy" id="2825753"/>
    <lineage>
        <taxon>Viruses</taxon>
        <taxon>Duplodnaviria</taxon>
        <taxon>Heunggongvirae</taxon>
        <taxon>Uroviricota</taxon>
        <taxon>Caudoviricetes</taxon>
        <taxon>Pantevenvirales</taxon>
        <taxon>Ackermannviridae</taxon>
    </lineage>
</organism>
<accession>A0A8S5V9U5</accession>
<dbReference type="Gene3D" id="3.90.580.10">
    <property type="entry name" value="Zinc finger, CHC2-type domain"/>
    <property type="match status" value="1"/>
</dbReference>
<dbReference type="SUPFAM" id="SSF56731">
    <property type="entry name" value="DNA primase core"/>
    <property type="match status" value="1"/>
</dbReference>